<feature type="binding site" evidence="7">
    <location>
        <position position="151"/>
    </location>
    <ligand>
        <name>Zn(2+)</name>
        <dbReference type="ChEBI" id="CHEBI:29105"/>
        <label>2</label>
    </ligand>
</feature>
<dbReference type="InterPro" id="IPR011059">
    <property type="entry name" value="Metal-dep_hydrolase_composite"/>
</dbReference>
<dbReference type="PROSITE" id="PS00483">
    <property type="entry name" value="DIHYDROOROTASE_2"/>
    <property type="match status" value="1"/>
</dbReference>
<feature type="binding site" evidence="7">
    <location>
        <position position="276"/>
    </location>
    <ligand>
        <name>substrate</name>
    </ligand>
</feature>
<proteinExistence type="inferred from homology"/>
<dbReference type="HAMAP" id="MF_00220_B">
    <property type="entry name" value="PyrC_classI_B"/>
    <property type="match status" value="1"/>
</dbReference>
<dbReference type="NCBIfam" id="TIGR00857">
    <property type="entry name" value="pyrC_multi"/>
    <property type="match status" value="1"/>
</dbReference>
<comment type="function">
    <text evidence="1 7">Catalyzes the reversible cyclization of carbamoyl aspartate to dihydroorotate.</text>
</comment>
<dbReference type="NCBIfam" id="NF006837">
    <property type="entry name" value="PRK09357.1-2"/>
    <property type="match status" value="1"/>
</dbReference>
<dbReference type="PANTHER" id="PTHR43668">
    <property type="entry name" value="ALLANTOINASE"/>
    <property type="match status" value="1"/>
</dbReference>
<gene>
    <name evidence="7" type="primary">pyrC</name>
    <name evidence="9" type="ORF">PL11_003670</name>
</gene>
<feature type="binding site" evidence="7">
    <location>
        <position position="93"/>
    </location>
    <ligand>
        <name>substrate</name>
    </ligand>
</feature>
<keyword evidence="10" id="KW-1185">Reference proteome</keyword>
<dbReference type="UniPathway" id="UPA00070">
    <property type="reaction ID" value="UER00117"/>
</dbReference>
<comment type="catalytic activity">
    <reaction evidence="7">
        <text>(S)-dihydroorotate + H2O = N-carbamoyl-L-aspartate + H(+)</text>
        <dbReference type="Rhea" id="RHEA:24296"/>
        <dbReference type="ChEBI" id="CHEBI:15377"/>
        <dbReference type="ChEBI" id="CHEBI:15378"/>
        <dbReference type="ChEBI" id="CHEBI:30864"/>
        <dbReference type="ChEBI" id="CHEBI:32814"/>
        <dbReference type="EC" id="3.5.2.3"/>
    </reaction>
</comment>
<dbReference type="KEGG" id="lcu:PL11_003670"/>
<dbReference type="CDD" id="cd01317">
    <property type="entry name" value="DHOase_IIa"/>
    <property type="match status" value="1"/>
</dbReference>
<dbReference type="GO" id="GO:0044205">
    <property type="term" value="P:'de novo' UMP biosynthetic process"/>
    <property type="evidence" value="ECO:0007669"/>
    <property type="project" value="UniProtKB-UniRule"/>
</dbReference>
<feature type="binding site" evidence="7">
    <location>
        <position position="151"/>
    </location>
    <ligand>
        <name>Zn(2+)</name>
        <dbReference type="ChEBI" id="CHEBI:29105"/>
        <label>1</label>
    </ligand>
</feature>
<protein>
    <recommendedName>
        <fullName evidence="7">Dihydroorotase</fullName>
        <shortName evidence="7">DHOase</shortName>
        <ecNumber evidence="7">3.5.2.3</ecNumber>
    </recommendedName>
</protein>
<dbReference type="GO" id="GO:0004151">
    <property type="term" value="F:dihydroorotase activity"/>
    <property type="evidence" value="ECO:0007669"/>
    <property type="project" value="UniProtKB-UniRule"/>
</dbReference>
<dbReference type="Pfam" id="PF12890">
    <property type="entry name" value="DHOase"/>
    <property type="match status" value="1"/>
</dbReference>
<evidence type="ECO:0000256" key="7">
    <source>
        <dbReference type="HAMAP-Rule" id="MF_00220"/>
    </source>
</evidence>
<feature type="domain" description="Dihydroorotase catalytic" evidence="8">
    <location>
        <begin position="48"/>
        <end position="235"/>
    </location>
</feature>
<keyword evidence="5 7" id="KW-0862">Zinc</keyword>
<comment type="cofactor">
    <cofactor evidence="7">
        <name>Zn(2+)</name>
        <dbReference type="ChEBI" id="CHEBI:29105"/>
    </cofactor>
    <text evidence="7">Binds 2 Zn(2+) ions per subunit.</text>
</comment>
<dbReference type="SUPFAM" id="SSF51556">
    <property type="entry name" value="Metallo-dependent hydrolases"/>
    <property type="match status" value="1"/>
</dbReference>
<feature type="binding site" evidence="7">
    <location>
        <position position="307"/>
    </location>
    <ligand>
        <name>substrate</name>
    </ligand>
</feature>
<feature type="active site" evidence="7">
    <location>
        <position position="303"/>
    </location>
</feature>
<evidence type="ECO:0000259" key="8">
    <source>
        <dbReference type="Pfam" id="PF12890"/>
    </source>
</evidence>
<feature type="binding site" evidence="7">
    <location>
        <position position="303"/>
    </location>
    <ligand>
        <name>Zn(2+)</name>
        <dbReference type="ChEBI" id="CHEBI:29105"/>
        <label>1</label>
    </ligand>
</feature>
<dbReference type="Proteomes" id="UP000030361">
    <property type="component" value="Chromosome"/>
</dbReference>
<dbReference type="GO" id="GO:0006145">
    <property type="term" value="P:purine nucleobase catabolic process"/>
    <property type="evidence" value="ECO:0007669"/>
    <property type="project" value="TreeGrafter"/>
</dbReference>
<evidence type="ECO:0000256" key="1">
    <source>
        <dbReference type="ARBA" id="ARBA00002368"/>
    </source>
</evidence>
<dbReference type="EC" id="3.5.2.3" evidence="7"/>
<keyword evidence="3 7" id="KW-0479">Metal-binding</keyword>
<feature type="binding site" evidence="7">
    <location>
        <position position="59"/>
    </location>
    <ligand>
        <name>Zn(2+)</name>
        <dbReference type="ChEBI" id="CHEBI:29105"/>
        <label>1</label>
    </ligand>
</feature>
<evidence type="ECO:0000256" key="3">
    <source>
        <dbReference type="ARBA" id="ARBA00022723"/>
    </source>
</evidence>
<dbReference type="GO" id="GO:0005737">
    <property type="term" value="C:cytoplasm"/>
    <property type="evidence" value="ECO:0007669"/>
    <property type="project" value="TreeGrafter"/>
</dbReference>
<dbReference type="PANTHER" id="PTHR43668:SF2">
    <property type="entry name" value="ALLANTOINASE"/>
    <property type="match status" value="1"/>
</dbReference>
<dbReference type="Gene3D" id="3.20.20.140">
    <property type="entry name" value="Metal-dependent hydrolases"/>
    <property type="match status" value="1"/>
</dbReference>
<feature type="binding site" evidence="7">
    <location>
        <begin position="61"/>
        <end position="63"/>
    </location>
    <ligand>
        <name>substrate</name>
    </ligand>
</feature>
<comment type="similarity">
    <text evidence="2 7">Belongs to the metallo-dependent hydrolases superfamily. DHOase family. Class I DHOase subfamily.</text>
</comment>
<dbReference type="OrthoDB" id="9765462at2"/>
<feature type="binding site" evidence="7">
    <location>
        <position position="61"/>
    </location>
    <ligand>
        <name>Zn(2+)</name>
        <dbReference type="ChEBI" id="CHEBI:29105"/>
        <label>1</label>
    </ligand>
</feature>
<dbReference type="InterPro" id="IPR004722">
    <property type="entry name" value="DHOase"/>
</dbReference>
<dbReference type="GO" id="GO:0008270">
    <property type="term" value="F:zinc ion binding"/>
    <property type="evidence" value="ECO:0007669"/>
    <property type="project" value="UniProtKB-UniRule"/>
</dbReference>
<dbReference type="AlphaFoldDB" id="A0A1S6QHJ6"/>
<name>A0A1S6QHJ6_9LACO</name>
<dbReference type="InterPro" id="IPR050138">
    <property type="entry name" value="DHOase/Allantoinase_Hydrolase"/>
</dbReference>
<dbReference type="SUPFAM" id="SSF51338">
    <property type="entry name" value="Composite domain of metallo-dependent hydrolases"/>
    <property type="match status" value="1"/>
</dbReference>
<evidence type="ECO:0000313" key="9">
    <source>
        <dbReference type="EMBL" id="AQW21084.1"/>
    </source>
</evidence>
<organism evidence="9 10">
    <name type="scientific">Lentilactobacillus curieae</name>
    <dbReference type="NCBI Taxonomy" id="1138822"/>
    <lineage>
        <taxon>Bacteria</taxon>
        <taxon>Bacillati</taxon>
        <taxon>Bacillota</taxon>
        <taxon>Bacilli</taxon>
        <taxon>Lactobacillales</taxon>
        <taxon>Lactobacillaceae</taxon>
        <taxon>Lentilactobacillus</taxon>
    </lineage>
</organism>
<dbReference type="InterPro" id="IPR032466">
    <property type="entry name" value="Metal_Hydrolase"/>
</dbReference>
<sequence length="423" mass="45699">MRTLVKNGQLLVDNKLVSQDVLIENGIVSSILMPGQDVAADETIDAAGKFVSPGLVDVHVHYREPGYTEKETIRTGTLAAAHGGYTTVCAMPNLNPTPDTVEHLTDQIKLNDEKAVVKVLQYATITENREGDKLVDFAALKNAGAFAFSNDGSGIQTSETMYKAMQEAAKLEMAVVAHVEDSSLSAGGALAETAAERIGVKPIPWVSETAQVARDLMLAESAGAHYHVCHVSSKHTVEIIRAAKRHGINVTCEVTPHHLLLTEDDIVEDNSLFKMNPPLRSEEDRQALVDGLLDGTIDMIATDHAPHTPDEKNKPISKAPFGITGSETAFSMLYTKYVKTGIFTLEQLVGWLAKKPARVFNIKGAGEISVGSPADLAVFNLDDASSIKEIEFESKGKNSPFVGEKVYGQTELTMVDGQVVYQK</sequence>
<accession>A0A1S6QHJ6</accession>
<dbReference type="GO" id="GO:0004038">
    <property type="term" value="F:allantoinase activity"/>
    <property type="evidence" value="ECO:0007669"/>
    <property type="project" value="TreeGrafter"/>
</dbReference>
<evidence type="ECO:0000256" key="5">
    <source>
        <dbReference type="ARBA" id="ARBA00022833"/>
    </source>
</evidence>
<feature type="binding site" evidence="7">
    <location>
        <begin position="321"/>
        <end position="322"/>
    </location>
    <ligand>
        <name>substrate</name>
    </ligand>
</feature>
<evidence type="ECO:0000256" key="4">
    <source>
        <dbReference type="ARBA" id="ARBA00022801"/>
    </source>
</evidence>
<evidence type="ECO:0000256" key="2">
    <source>
        <dbReference type="ARBA" id="ARBA00010286"/>
    </source>
</evidence>
<dbReference type="eggNOG" id="COG0044">
    <property type="taxonomic scope" value="Bacteria"/>
</dbReference>
<dbReference type="InterPro" id="IPR002195">
    <property type="entry name" value="Dihydroorotase_CS"/>
</dbReference>
<dbReference type="RefSeq" id="WP_035166441.1">
    <property type="nucleotide sequence ID" value="NZ_CP018906.1"/>
</dbReference>
<dbReference type="EMBL" id="CP018906">
    <property type="protein sequence ID" value="AQW21084.1"/>
    <property type="molecule type" value="Genomic_DNA"/>
</dbReference>
<feature type="binding site" evidence="7">
    <location>
        <position position="178"/>
    </location>
    <ligand>
        <name>Zn(2+)</name>
        <dbReference type="ChEBI" id="CHEBI:29105"/>
        <label>2</label>
    </ligand>
</feature>
<dbReference type="Gene3D" id="2.30.40.10">
    <property type="entry name" value="Urease, subunit C, domain 1"/>
    <property type="match status" value="1"/>
</dbReference>
<evidence type="ECO:0000313" key="10">
    <source>
        <dbReference type="Proteomes" id="UP000030361"/>
    </source>
</evidence>
<keyword evidence="4 7" id="KW-0378">Hydrolase</keyword>
<reference evidence="9 10" key="1">
    <citation type="journal article" date="2015" name="Genome Announc.">
        <title>Genome Sequence of Lactobacillus curieae CCTCC M 2011381T, a Novel Producer of Gamma-aminobutyric Acid.</title>
        <authorList>
            <person name="Wang Y."/>
            <person name="Wang Y."/>
            <person name="Lang C."/>
            <person name="Wei D."/>
            <person name="Xu P."/>
            <person name="Xie J."/>
        </authorList>
    </citation>
    <scope>NUCLEOTIDE SEQUENCE [LARGE SCALE GENOMIC DNA]</scope>
    <source>
        <strain evidence="9 10">CCTCC M 2011381</strain>
    </source>
</reference>
<feature type="binding site" evidence="7">
    <location>
        <position position="230"/>
    </location>
    <ligand>
        <name>Zn(2+)</name>
        <dbReference type="ChEBI" id="CHEBI:29105"/>
        <label>2</label>
    </ligand>
</feature>
<dbReference type="InterPro" id="IPR024403">
    <property type="entry name" value="DHOase_cat"/>
</dbReference>
<comment type="pathway">
    <text evidence="7">Pyrimidine metabolism; UMP biosynthesis via de novo pathway; (S)-dihydroorotate from bicarbonate: step 3/3.</text>
</comment>
<evidence type="ECO:0000256" key="6">
    <source>
        <dbReference type="ARBA" id="ARBA00022975"/>
    </source>
</evidence>
<keyword evidence="6 7" id="KW-0665">Pyrimidine biosynthesis</keyword>